<dbReference type="Proteomes" id="UP000052013">
    <property type="component" value="Unassembled WGS sequence"/>
</dbReference>
<dbReference type="InterPro" id="IPR025705">
    <property type="entry name" value="Beta_hexosaminidase_sua/sub"/>
</dbReference>
<dbReference type="AlphaFoldDB" id="A0A0R1S8V3"/>
<dbReference type="InterPro" id="IPR017853">
    <property type="entry name" value="GH"/>
</dbReference>
<organism evidence="8 9">
    <name type="scientific">Lentilactobacillus diolivorans DSM 14421</name>
    <dbReference type="NCBI Taxonomy" id="1423739"/>
    <lineage>
        <taxon>Bacteria</taxon>
        <taxon>Bacillati</taxon>
        <taxon>Bacillota</taxon>
        <taxon>Bacilli</taxon>
        <taxon>Lactobacillales</taxon>
        <taxon>Lactobacillaceae</taxon>
        <taxon>Lentilactobacillus</taxon>
    </lineage>
</organism>
<dbReference type="PROSITE" id="PS51257">
    <property type="entry name" value="PROKAR_LIPOPROTEIN"/>
    <property type="match status" value="1"/>
</dbReference>
<sequence>MPMLRKRWLLVIPVILLLMGCHSTATTAQKADRVKNGQFNGITLDVSRHHYQVSTLEKFITFVADHHGSFVQLHFTDDKDFAIENAVVGQTISRATKKNGIWRNNRTHQAFYSNQQIQQLLRLAKQRGVTLIPEIDTPAHVTGLVNTLKASGKAALAKKLSWHSNSYGDELHLNQASINFVKRIDHEVADDFAGQRNARFHLGGDEFTDKMTKNTAYIKYLNATSMNVEQLGFIPEAWNDGFLNTSLKAINHHIQVTYWNWTADQFGTLGKQRRKTWASMPRLIANHFKVLNYNDYYLYFNITKKGISKRDVAYMSNDMKRYWKPTLWDNDSATKLKSLHGIVGSSVSFWADSAGSITDKQIYRAGNKFIETFLRLAQKPLS</sequence>
<dbReference type="GO" id="GO:0004563">
    <property type="term" value="F:beta-N-acetylhexosaminidase activity"/>
    <property type="evidence" value="ECO:0007669"/>
    <property type="project" value="UniProtKB-EC"/>
</dbReference>
<feature type="domain" description="Glycoside hydrolase family 20 catalytic" evidence="7">
    <location>
        <begin position="39"/>
        <end position="354"/>
    </location>
</feature>
<feature type="signal peptide" evidence="6">
    <location>
        <begin position="1"/>
        <end position="27"/>
    </location>
</feature>
<evidence type="ECO:0000259" key="7">
    <source>
        <dbReference type="Pfam" id="PF00728"/>
    </source>
</evidence>
<dbReference type="Pfam" id="PF00728">
    <property type="entry name" value="Glyco_hydro_20"/>
    <property type="match status" value="1"/>
</dbReference>
<evidence type="ECO:0000256" key="5">
    <source>
        <dbReference type="PIRSR" id="PIRSR625705-1"/>
    </source>
</evidence>
<proteinExistence type="inferred from homology"/>
<dbReference type="GO" id="GO:0005975">
    <property type="term" value="P:carbohydrate metabolic process"/>
    <property type="evidence" value="ECO:0007669"/>
    <property type="project" value="InterPro"/>
</dbReference>
<dbReference type="PANTHER" id="PTHR22600">
    <property type="entry name" value="BETA-HEXOSAMINIDASE"/>
    <property type="match status" value="1"/>
</dbReference>
<protein>
    <recommendedName>
        <fullName evidence="3">beta-N-acetylhexosaminidase</fullName>
        <ecNumber evidence="3">3.2.1.52</ecNumber>
    </recommendedName>
</protein>
<evidence type="ECO:0000256" key="3">
    <source>
        <dbReference type="ARBA" id="ARBA00012663"/>
    </source>
</evidence>
<name>A0A0R1S8V3_9LACO</name>
<dbReference type="PRINTS" id="PR00738">
    <property type="entry name" value="GLHYDRLASE20"/>
</dbReference>
<dbReference type="SUPFAM" id="SSF51445">
    <property type="entry name" value="(Trans)glycosidases"/>
    <property type="match status" value="1"/>
</dbReference>
<dbReference type="EMBL" id="AZEY01000068">
    <property type="protein sequence ID" value="KRL65399.1"/>
    <property type="molecule type" value="Genomic_DNA"/>
</dbReference>
<dbReference type="InterPro" id="IPR015883">
    <property type="entry name" value="Glyco_hydro_20_cat"/>
</dbReference>
<evidence type="ECO:0000313" key="8">
    <source>
        <dbReference type="EMBL" id="KRL65399.1"/>
    </source>
</evidence>
<feature type="active site" description="Proton donor" evidence="5">
    <location>
        <position position="206"/>
    </location>
</feature>
<dbReference type="STRING" id="1423739.FC85_GL000226"/>
<dbReference type="PATRIC" id="fig|1423739.3.peg.237"/>
<keyword evidence="6" id="KW-0732">Signal</keyword>
<comment type="caution">
    <text evidence="8">The sequence shown here is derived from an EMBL/GenBank/DDBJ whole genome shotgun (WGS) entry which is preliminary data.</text>
</comment>
<evidence type="ECO:0000313" key="9">
    <source>
        <dbReference type="Proteomes" id="UP000052013"/>
    </source>
</evidence>
<feature type="chain" id="PRO_5039053882" description="beta-N-acetylhexosaminidase" evidence="6">
    <location>
        <begin position="28"/>
        <end position="382"/>
    </location>
</feature>
<dbReference type="GO" id="GO:0016020">
    <property type="term" value="C:membrane"/>
    <property type="evidence" value="ECO:0007669"/>
    <property type="project" value="TreeGrafter"/>
</dbReference>
<evidence type="ECO:0000256" key="2">
    <source>
        <dbReference type="ARBA" id="ARBA00006285"/>
    </source>
</evidence>
<comment type="catalytic activity">
    <reaction evidence="1">
        <text>Hydrolysis of terminal non-reducing N-acetyl-D-hexosamine residues in N-acetyl-beta-D-hexosaminides.</text>
        <dbReference type="EC" id="3.2.1.52"/>
    </reaction>
</comment>
<dbReference type="PANTHER" id="PTHR22600:SF57">
    <property type="entry name" value="BETA-N-ACETYLHEXOSAMINIDASE"/>
    <property type="match status" value="1"/>
</dbReference>
<accession>A0A0R1S8V3</accession>
<evidence type="ECO:0000256" key="4">
    <source>
        <dbReference type="ARBA" id="ARBA00022801"/>
    </source>
</evidence>
<comment type="similarity">
    <text evidence="2">Belongs to the glycosyl hydrolase 20 family.</text>
</comment>
<dbReference type="EC" id="3.2.1.52" evidence="3"/>
<gene>
    <name evidence="8" type="ORF">FC85_GL000226</name>
</gene>
<evidence type="ECO:0000256" key="1">
    <source>
        <dbReference type="ARBA" id="ARBA00001231"/>
    </source>
</evidence>
<keyword evidence="4" id="KW-0378">Hydrolase</keyword>
<evidence type="ECO:0000256" key="6">
    <source>
        <dbReference type="SAM" id="SignalP"/>
    </source>
</evidence>
<dbReference type="GO" id="GO:0030203">
    <property type="term" value="P:glycosaminoglycan metabolic process"/>
    <property type="evidence" value="ECO:0007669"/>
    <property type="project" value="TreeGrafter"/>
</dbReference>
<reference evidence="8 9" key="1">
    <citation type="journal article" date="2015" name="Genome Announc.">
        <title>Expanding the biotechnology potential of lactobacilli through comparative genomics of 213 strains and associated genera.</title>
        <authorList>
            <person name="Sun Z."/>
            <person name="Harris H.M."/>
            <person name="McCann A."/>
            <person name="Guo C."/>
            <person name="Argimon S."/>
            <person name="Zhang W."/>
            <person name="Yang X."/>
            <person name="Jeffery I.B."/>
            <person name="Cooney J.C."/>
            <person name="Kagawa T.F."/>
            <person name="Liu W."/>
            <person name="Song Y."/>
            <person name="Salvetti E."/>
            <person name="Wrobel A."/>
            <person name="Rasinkangas P."/>
            <person name="Parkhill J."/>
            <person name="Rea M.C."/>
            <person name="O'Sullivan O."/>
            <person name="Ritari J."/>
            <person name="Douillard F.P."/>
            <person name="Paul Ross R."/>
            <person name="Yang R."/>
            <person name="Briner A.E."/>
            <person name="Felis G.E."/>
            <person name="de Vos W.M."/>
            <person name="Barrangou R."/>
            <person name="Klaenhammer T.R."/>
            <person name="Caufield P.W."/>
            <person name="Cui Y."/>
            <person name="Zhang H."/>
            <person name="O'Toole P.W."/>
        </authorList>
    </citation>
    <scope>NUCLEOTIDE SEQUENCE [LARGE SCALE GENOMIC DNA]</scope>
    <source>
        <strain evidence="8 9">DSM 14421</strain>
    </source>
</reference>
<dbReference type="Gene3D" id="3.20.20.80">
    <property type="entry name" value="Glycosidases"/>
    <property type="match status" value="1"/>
</dbReference>